<comment type="subcellular location">
    <subcellularLocation>
        <location evidence="1">Cell membrane</location>
        <topology evidence="1">Lipid-anchor</topology>
        <topology evidence="1">GPI-anchor</topology>
    </subcellularLocation>
</comment>
<dbReference type="GO" id="GO:0098552">
    <property type="term" value="C:side of membrane"/>
    <property type="evidence" value="ECO:0007669"/>
    <property type="project" value="UniProtKB-KW"/>
</dbReference>
<feature type="chain" id="PRO_5020230854" description="Bifunctional inhibitor/plant lipid transfer protein/seed storage helical domain-containing protein" evidence="9">
    <location>
        <begin position="26"/>
        <end position="170"/>
    </location>
</feature>
<organism evidence="11 12">
    <name type="scientific">Musa balbisiana</name>
    <name type="common">Banana</name>
    <dbReference type="NCBI Taxonomy" id="52838"/>
    <lineage>
        <taxon>Eukaryota</taxon>
        <taxon>Viridiplantae</taxon>
        <taxon>Streptophyta</taxon>
        <taxon>Embryophyta</taxon>
        <taxon>Tracheophyta</taxon>
        <taxon>Spermatophyta</taxon>
        <taxon>Magnoliopsida</taxon>
        <taxon>Liliopsida</taxon>
        <taxon>Zingiberales</taxon>
        <taxon>Musaceae</taxon>
        <taxon>Musa</taxon>
    </lineage>
</organism>
<accession>A0A4S8KA95</accession>
<dbReference type="CDD" id="cd00010">
    <property type="entry name" value="AAI_LTSS"/>
    <property type="match status" value="1"/>
</dbReference>
<keyword evidence="5" id="KW-1015">Disulfide bond</keyword>
<sequence length="170" mass="16487">MADTRSIQAILVAAMAAVLLAGASAQSSSCSSAIMSLSPCLDYITGNASTPSSSCCSQLSSVVKSEPQCICTLISSGASSASSLGITVNQTQALALPGACKVQIPLSQCNVSGPSASPATPSTSPSGVGSKSNPATSTDSSDGATAGVPIALLLSVVAIGAYPFTSLVIV</sequence>
<dbReference type="FunFam" id="1.10.110.10:FF:000001">
    <property type="entry name" value="Bifunctional inhibitor/lipid-transfer protein/seed storage 2S albumin superfamily protein"/>
    <property type="match status" value="1"/>
</dbReference>
<dbReference type="InterPro" id="IPR000528">
    <property type="entry name" value="Plant_nsLTP"/>
</dbReference>
<evidence type="ECO:0000256" key="6">
    <source>
        <dbReference type="ARBA" id="ARBA00023180"/>
    </source>
</evidence>
<evidence type="ECO:0000256" key="2">
    <source>
        <dbReference type="ARBA" id="ARBA00009748"/>
    </source>
</evidence>
<feature type="region of interest" description="Disordered" evidence="8">
    <location>
        <begin position="115"/>
        <end position="143"/>
    </location>
</feature>
<dbReference type="InterPro" id="IPR036312">
    <property type="entry name" value="Bifun_inhib/LTP/seed_sf"/>
</dbReference>
<protein>
    <recommendedName>
        <fullName evidence="10">Bifunctional inhibitor/plant lipid transfer protein/seed storage helical domain-containing protein</fullName>
    </recommendedName>
</protein>
<comment type="caution">
    <text evidence="11">The sequence shown here is derived from an EMBL/GenBank/DDBJ whole genome shotgun (WGS) entry which is preliminary data.</text>
</comment>
<keyword evidence="12" id="KW-1185">Reference proteome</keyword>
<feature type="signal peptide" evidence="9">
    <location>
        <begin position="1"/>
        <end position="25"/>
    </location>
</feature>
<name>A0A4S8KA95_MUSBA</name>
<keyword evidence="3" id="KW-0336">GPI-anchor</keyword>
<evidence type="ECO:0000256" key="8">
    <source>
        <dbReference type="SAM" id="MobiDB-lite"/>
    </source>
</evidence>
<dbReference type="GO" id="GO:0005886">
    <property type="term" value="C:plasma membrane"/>
    <property type="evidence" value="ECO:0007669"/>
    <property type="project" value="UniProtKB-SubCell"/>
</dbReference>
<dbReference type="GO" id="GO:0006869">
    <property type="term" value="P:lipid transport"/>
    <property type="evidence" value="ECO:0007669"/>
    <property type="project" value="InterPro"/>
</dbReference>
<evidence type="ECO:0000256" key="4">
    <source>
        <dbReference type="ARBA" id="ARBA00022729"/>
    </source>
</evidence>
<dbReference type="InterPro" id="IPR043325">
    <property type="entry name" value="LTSS"/>
</dbReference>
<keyword evidence="3" id="KW-0472">Membrane</keyword>
<evidence type="ECO:0000256" key="9">
    <source>
        <dbReference type="SAM" id="SignalP"/>
    </source>
</evidence>
<gene>
    <name evidence="11" type="ORF">C4D60_Mb04t07290</name>
</gene>
<evidence type="ECO:0000259" key="10">
    <source>
        <dbReference type="SMART" id="SM00499"/>
    </source>
</evidence>
<feature type="compositionally biased region" description="Polar residues" evidence="8">
    <location>
        <begin position="131"/>
        <end position="143"/>
    </location>
</feature>
<dbReference type="GO" id="GO:0008289">
    <property type="term" value="F:lipid binding"/>
    <property type="evidence" value="ECO:0007669"/>
    <property type="project" value="InterPro"/>
</dbReference>
<keyword evidence="4 9" id="KW-0732">Signal</keyword>
<reference evidence="11 12" key="1">
    <citation type="journal article" date="2019" name="Nat. Plants">
        <title>Genome sequencing of Musa balbisiana reveals subgenome evolution and function divergence in polyploid bananas.</title>
        <authorList>
            <person name="Yao X."/>
        </authorList>
    </citation>
    <scope>NUCLEOTIDE SEQUENCE [LARGE SCALE GENOMIC DNA]</scope>
    <source>
        <strain evidence="12">cv. DH-PKW</strain>
        <tissue evidence="11">Leaves</tissue>
    </source>
</reference>
<feature type="domain" description="Bifunctional inhibitor/plant lipid transfer protein/seed storage helical" evidence="10">
    <location>
        <begin position="30"/>
        <end position="109"/>
    </location>
</feature>
<keyword evidence="6" id="KW-0325">Glycoprotein</keyword>
<dbReference type="STRING" id="52838.A0A4S8KA95"/>
<keyword evidence="7" id="KW-0449">Lipoprotein</keyword>
<comment type="similarity">
    <text evidence="2">Belongs to the plant LTP family.</text>
</comment>
<dbReference type="SUPFAM" id="SSF47699">
    <property type="entry name" value="Bifunctional inhibitor/lipid-transfer protein/seed storage 2S albumin"/>
    <property type="match status" value="1"/>
</dbReference>
<evidence type="ECO:0000313" key="12">
    <source>
        <dbReference type="Proteomes" id="UP000317650"/>
    </source>
</evidence>
<evidence type="ECO:0000256" key="5">
    <source>
        <dbReference type="ARBA" id="ARBA00023157"/>
    </source>
</evidence>
<dbReference type="EMBL" id="PYDT01000001">
    <property type="protein sequence ID" value="THU71982.1"/>
    <property type="molecule type" value="Genomic_DNA"/>
</dbReference>
<feature type="compositionally biased region" description="Low complexity" evidence="8">
    <location>
        <begin position="115"/>
        <end position="130"/>
    </location>
</feature>
<dbReference type="Gene3D" id="1.10.110.10">
    <property type="entry name" value="Plant lipid-transfer and hydrophobic proteins"/>
    <property type="match status" value="1"/>
</dbReference>
<evidence type="ECO:0000256" key="3">
    <source>
        <dbReference type="ARBA" id="ARBA00022622"/>
    </source>
</evidence>
<dbReference type="PANTHER" id="PTHR33044">
    <property type="entry name" value="BIFUNCTIONAL INHIBITOR/LIPID-TRANSFER PROTEIN/SEED STORAGE 2S ALBUMIN SUPERFAMILY PROTEIN-RELATED"/>
    <property type="match status" value="1"/>
</dbReference>
<proteinExistence type="inferred from homology"/>
<dbReference type="Pfam" id="PF14368">
    <property type="entry name" value="LTP_2"/>
    <property type="match status" value="1"/>
</dbReference>
<evidence type="ECO:0000313" key="11">
    <source>
        <dbReference type="EMBL" id="THU71982.1"/>
    </source>
</evidence>
<evidence type="ECO:0000256" key="1">
    <source>
        <dbReference type="ARBA" id="ARBA00004609"/>
    </source>
</evidence>
<evidence type="ECO:0000256" key="7">
    <source>
        <dbReference type="ARBA" id="ARBA00023288"/>
    </source>
</evidence>
<dbReference type="InterPro" id="IPR016140">
    <property type="entry name" value="Bifunc_inhib/LTP/seed_store"/>
</dbReference>
<dbReference type="SMART" id="SM00499">
    <property type="entry name" value="AAI"/>
    <property type="match status" value="1"/>
</dbReference>
<dbReference type="Proteomes" id="UP000317650">
    <property type="component" value="Chromosome 4"/>
</dbReference>
<dbReference type="PRINTS" id="PR00382">
    <property type="entry name" value="LIPIDTRNSFER"/>
</dbReference>
<dbReference type="AlphaFoldDB" id="A0A4S8KA95"/>